<evidence type="ECO:0000313" key="9">
    <source>
        <dbReference type="Proteomes" id="UP001432401"/>
    </source>
</evidence>
<evidence type="ECO:0000256" key="4">
    <source>
        <dbReference type="ARBA" id="ARBA00022989"/>
    </source>
</evidence>
<dbReference type="RefSeq" id="WP_352982675.1">
    <property type="nucleotide sequence ID" value="NZ_JBEQNA010000001.1"/>
</dbReference>
<proteinExistence type="predicted"/>
<protein>
    <submittedName>
        <fullName evidence="8">Lysylphosphatidylglycerol synthase transmembrane domain-containing protein</fullName>
    </submittedName>
</protein>
<dbReference type="EMBL" id="JBEQNB010000002">
    <property type="protein sequence ID" value="MES0833014.1"/>
    <property type="molecule type" value="Genomic_DNA"/>
</dbReference>
<comment type="subcellular location">
    <subcellularLocation>
        <location evidence="1">Cell membrane</location>
        <topology evidence="1">Multi-pass membrane protein</topology>
    </subcellularLocation>
</comment>
<evidence type="ECO:0000256" key="5">
    <source>
        <dbReference type="ARBA" id="ARBA00023136"/>
    </source>
</evidence>
<sequence>MTATTAQGTREGPRTGGAPSRRWRVWARTSAGAAILAAVVWWFPGGTFTDAFSAVGAGPVLTALGIGAATTVLCACRWREVALGVGLRLPFRRAVADYYLSVFLNAVLPAGVLGDVNRAVGHGRSSGDLGRGVRAVVLERMVGQAVLAATGAALLLALPAALLGPGLWAVGAASGSVAAVALAAAFGLRAGRARGTRWWRALRTAAADVRSGVFARWPRVVLLSAAALAGHVTLFAVAARLAGVTAPVQQLVPLVVLALLAMSLPVNVGGWGPREAVTALAFGAAGLGAATGVTVSVLYGLLSLVAALPGAAVLVSRSPLRLRARGRPGAARAARRAGGDASTALRRGRHREGPGRRHEFVAPAAEPGGPGEAMTQA</sequence>
<feature type="transmembrane region" description="Helical" evidence="7">
    <location>
        <begin position="220"/>
        <end position="239"/>
    </location>
</feature>
<evidence type="ECO:0000256" key="3">
    <source>
        <dbReference type="ARBA" id="ARBA00022692"/>
    </source>
</evidence>
<feature type="transmembrane region" description="Helical" evidence="7">
    <location>
        <begin position="251"/>
        <end position="269"/>
    </location>
</feature>
<evidence type="ECO:0000256" key="2">
    <source>
        <dbReference type="ARBA" id="ARBA00022475"/>
    </source>
</evidence>
<evidence type="ECO:0000313" key="8">
    <source>
        <dbReference type="EMBL" id="MES0833014.1"/>
    </source>
</evidence>
<evidence type="ECO:0000256" key="7">
    <source>
        <dbReference type="SAM" id="Phobius"/>
    </source>
</evidence>
<comment type="caution">
    <text evidence="8">The sequence shown here is derived from an EMBL/GenBank/DDBJ whole genome shotgun (WGS) entry which is preliminary data.</text>
</comment>
<dbReference type="Proteomes" id="UP001432401">
    <property type="component" value="Unassembled WGS sequence"/>
</dbReference>
<feature type="region of interest" description="Disordered" evidence="6">
    <location>
        <begin position="1"/>
        <end position="20"/>
    </location>
</feature>
<feature type="transmembrane region" description="Helical" evidence="7">
    <location>
        <begin position="276"/>
        <end position="293"/>
    </location>
</feature>
<reference evidence="8 9" key="1">
    <citation type="submission" date="2024-06" db="EMBL/GenBank/DDBJ databases">
        <authorList>
            <person name="Bataeva Y.V."/>
            <person name="Grigorian L.N."/>
            <person name="Solomentsev V.I."/>
        </authorList>
    </citation>
    <scope>NUCLEOTIDE SEQUENCE [LARGE SCALE GENOMIC DNA]</scope>
    <source>
        <strain evidence="9">SCPM-O-B-12605 (RCAM04882)</strain>
    </source>
</reference>
<gene>
    <name evidence="8" type="ORF">ABUK86_04465</name>
</gene>
<evidence type="ECO:0000256" key="1">
    <source>
        <dbReference type="ARBA" id="ARBA00004651"/>
    </source>
</evidence>
<organism evidence="8 9">
    <name type="scientific">Nocardiopsis tropica</name>
    <dbReference type="NCBI Taxonomy" id="109330"/>
    <lineage>
        <taxon>Bacteria</taxon>
        <taxon>Bacillati</taxon>
        <taxon>Actinomycetota</taxon>
        <taxon>Actinomycetes</taxon>
        <taxon>Streptosporangiales</taxon>
        <taxon>Nocardiopsidaceae</taxon>
        <taxon>Nocardiopsis</taxon>
    </lineage>
</organism>
<feature type="transmembrane region" description="Helical" evidence="7">
    <location>
        <begin position="55"/>
        <end position="78"/>
    </location>
</feature>
<keyword evidence="4 7" id="KW-1133">Transmembrane helix</keyword>
<keyword evidence="2" id="KW-1003">Cell membrane</keyword>
<evidence type="ECO:0000256" key="6">
    <source>
        <dbReference type="SAM" id="MobiDB-lite"/>
    </source>
</evidence>
<feature type="transmembrane region" description="Helical" evidence="7">
    <location>
        <begin position="141"/>
        <end position="162"/>
    </location>
</feature>
<accession>A0ABV1ZQ05</accession>
<dbReference type="PANTHER" id="PTHR40277">
    <property type="entry name" value="BLL5419 PROTEIN"/>
    <property type="match status" value="1"/>
</dbReference>
<keyword evidence="9" id="KW-1185">Reference proteome</keyword>
<feature type="compositionally biased region" description="Basic and acidic residues" evidence="6">
    <location>
        <begin position="351"/>
        <end position="360"/>
    </location>
</feature>
<feature type="transmembrane region" description="Helical" evidence="7">
    <location>
        <begin position="168"/>
        <end position="188"/>
    </location>
</feature>
<name>A0ABV1ZQ05_9ACTN</name>
<dbReference type="PANTHER" id="PTHR40277:SF1">
    <property type="entry name" value="BLL5419 PROTEIN"/>
    <property type="match status" value="1"/>
</dbReference>
<keyword evidence="3 7" id="KW-0812">Transmembrane</keyword>
<dbReference type="InterPro" id="IPR022791">
    <property type="entry name" value="L-PG_synthase/AglD"/>
</dbReference>
<keyword evidence="5 7" id="KW-0472">Membrane</keyword>
<feature type="transmembrane region" description="Helical" evidence="7">
    <location>
        <begin position="25"/>
        <end position="43"/>
    </location>
</feature>
<dbReference type="Pfam" id="PF03706">
    <property type="entry name" value="LPG_synthase_TM"/>
    <property type="match status" value="1"/>
</dbReference>
<feature type="region of interest" description="Disordered" evidence="6">
    <location>
        <begin position="326"/>
        <end position="377"/>
    </location>
</feature>